<evidence type="ECO:0000259" key="3">
    <source>
        <dbReference type="PROSITE" id="PS50157"/>
    </source>
</evidence>
<organism evidence="4 5">
    <name type="scientific">Cacatuid alphaherpesvirus 2</name>
    <dbReference type="NCBI Taxonomy" id="2604840"/>
    <lineage>
        <taxon>Viruses</taxon>
        <taxon>Duplodnaviria</taxon>
        <taxon>Heunggongvirae</taxon>
        <taxon>Peploviricota</taxon>
        <taxon>Herviviricetes</taxon>
        <taxon>Herpesvirales</taxon>
        <taxon>Orthoherpesviridae</taxon>
        <taxon>Alphaherpesvirinae</taxon>
        <taxon>Iltovirus</taxon>
        <taxon>Iltovirus cacatuidalpha2</taxon>
    </lineage>
</organism>
<dbReference type="InterPro" id="IPR013087">
    <property type="entry name" value="Znf_C2H2_type"/>
</dbReference>
<keyword evidence="1" id="KW-0479">Metal-binding</keyword>
<reference evidence="4" key="1">
    <citation type="journal article" date="2019" name="Vet. Microbiol.">
        <title>Disease surveillance in wild Victorian cacatuids reveals co-infection with multiple agents and detection of novel avian viruses.</title>
        <authorList>
            <person name="Sutherland M."/>
            <person name="Sarker S."/>
            <person name="Vaz P.K."/>
            <person name="Legione A.R."/>
            <person name="Devlin J.M."/>
            <person name="Macwhirter P.L."/>
            <person name="Whiteley P.L."/>
            <person name="Raidal S.R."/>
        </authorList>
    </citation>
    <scope>NUCLEOTIDE SEQUENCE</scope>
    <source>
        <strain evidence="4">97-0001</strain>
    </source>
</reference>
<dbReference type="PROSITE" id="PS50157">
    <property type="entry name" value="ZINC_FINGER_C2H2_2"/>
    <property type="match status" value="1"/>
</dbReference>
<name>A0A5B9R4P5_9ALPH</name>
<feature type="compositionally biased region" description="Polar residues" evidence="2">
    <location>
        <begin position="499"/>
        <end position="510"/>
    </location>
</feature>
<feature type="domain" description="C2H2-type" evidence="3">
    <location>
        <begin position="2"/>
        <end position="29"/>
    </location>
</feature>
<evidence type="ECO:0000313" key="4">
    <source>
        <dbReference type="EMBL" id="QEG54060.1"/>
    </source>
</evidence>
<sequence length="555" mass="60341">MHCCDYCGKILETKYGLRRHIRNHKKLDPDYCPTSGEKLNCRACLTFFWTRSDYEHHKRRHASLVKCAVCPSLCASNKTFDRHNCTLRDLSVSPLSVSCIGASHSSSHCRPITDIEGFGSLSSGARAGGIGLYIARNSCMDRSRTPNPVAMDEIDFPRVADISKECMPEQQAEGLFGRTSGGSRLTIEKFPFGSNTISDSRSPKNNRYVYPIHNKTDSGSRGETINVNRPASNAGQECHSVVSCTGFGGRGFIPGPKYISNSISPVSKTEPLKPSAFKIGVQGSKNKSAFHPYCKTNFDVSSQRTRMLSVLRINHGNSGENQKIVKREEELQLPDYRNCCDRCGETSEVSSKTPEPLDLSAKDRSFKFKTSPISNSPSPTVTSIDSGIGDSKHIIRAPSFLDLTLCEDGDYPGHTGAQSTFTKTFISSGSGSSPFQQDASMCAGSKQILKYFGMDCPSHSTTTVFAKMSYGTGSVGPALFSTAPSQVPNDVSSDLRGSASVTENVKGSQGSDRDYVIPAHHICTPETVAKQVAAAVQKMQTLKPNSKIACLLYYT</sequence>
<proteinExistence type="predicted"/>
<dbReference type="GO" id="GO:0008270">
    <property type="term" value="F:zinc ion binding"/>
    <property type="evidence" value="ECO:0007669"/>
    <property type="project" value="UniProtKB-KW"/>
</dbReference>
<keyword evidence="1" id="KW-0863">Zinc-finger</keyword>
<dbReference type="EMBL" id="MK360902">
    <property type="protein sequence ID" value="QEG54060.1"/>
    <property type="molecule type" value="Genomic_DNA"/>
</dbReference>
<dbReference type="GeneID" id="80540267"/>
<keyword evidence="1" id="KW-0862">Zinc</keyword>
<dbReference type="PROSITE" id="PS00028">
    <property type="entry name" value="ZINC_FINGER_C2H2_1"/>
    <property type="match status" value="2"/>
</dbReference>
<dbReference type="KEGG" id="vg:80540267"/>
<dbReference type="SMART" id="SM00355">
    <property type="entry name" value="ZnF_C2H2"/>
    <property type="match status" value="2"/>
</dbReference>
<keyword evidence="5" id="KW-1185">Reference proteome</keyword>
<dbReference type="RefSeq" id="YP_010801553.1">
    <property type="nucleotide sequence ID" value="NC_076966.1"/>
</dbReference>
<dbReference type="Proteomes" id="UP001144437">
    <property type="component" value="Segment"/>
</dbReference>
<protein>
    <recommendedName>
        <fullName evidence="3">C2H2-type domain-containing protein</fullName>
    </recommendedName>
</protein>
<feature type="region of interest" description="Disordered" evidence="2">
    <location>
        <begin position="491"/>
        <end position="511"/>
    </location>
</feature>
<evidence type="ECO:0000313" key="5">
    <source>
        <dbReference type="Proteomes" id="UP001144437"/>
    </source>
</evidence>
<accession>A0A5B9R4P5</accession>
<evidence type="ECO:0000256" key="2">
    <source>
        <dbReference type="SAM" id="MobiDB-lite"/>
    </source>
</evidence>
<evidence type="ECO:0000256" key="1">
    <source>
        <dbReference type="PROSITE-ProRule" id="PRU00042"/>
    </source>
</evidence>